<name>A0AAW0QC23_9PEZI</name>
<evidence type="ECO:0000313" key="3">
    <source>
        <dbReference type="Proteomes" id="UP001392437"/>
    </source>
</evidence>
<feature type="domain" description="Dienelactone hydrolase" evidence="1">
    <location>
        <begin position="107"/>
        <end position="318"/>
    </location>
</feature>
<protein>
    <recommendedName>
        <fullName evidence="1">Dienelactone hydrolase domain-containing protein</fullName>
    </recommendedName>
</protein>
<reference evidence="2 3" key="1">
    <citation type="submission" date="2023-01" db="EMBL/GenBank/DDBJ databases">
        <title>Analysis of 21 Apiospora genomes using comparative genomics revels a genus with tremendous synthesis potential of carbohydrate active enzymes and secondary metabolites.</title>
        <authorList>
            <person name="Sorensen T."/>
        </authorList>
    </citation>
    <scope>NUCLEOTIDE SEQUENCE [LARGE SCALE GENOMIC DNA]</scope>
    <source>
        <strain evidence="2 3">CBS 117206</strain>
    </source>
</reference>
<dbReference type="PANTHER" id="PTHR47668">
    <property type="entry name" value="DIENELACTONE HYDROLASE FAMILY PROTEIN (AFU_ORTHOLOGUE AFUA_6G01940)"/>
    <property type="match status" value="1"/>
</dbReference>
<dbReference type="AlphaFoldDB" id="A0AAW0QC23"/>
<dbReference type="InterPro" id="IPR002925">
    <property type="entry name" value="Dienelactn_hydro"/>
</dbReference>
<accession>A0AAW0QC23</accession>
<dbReference type="InterPro" id="IPR029058">
    <property type="entry name" value="AB_hydrolase_fold"/>
</dbReference>
<keyword evidence="3" id="KW-1185">Reference proteome</keyword>
<gene>
    <name evidence="2" type="ORF">PG999_010371</name>
</gene>
<comment type="caution">
    <text evidence="2">The sequence shown here is derived from an EMBL/GenBank/DDBJ whole genome shotgun (WGS) entry which is preliminary data.</text>
</comment>
<dbReference type="Gene3D" id="3.40.50.1820">
    <property type="entry name" value="alpha/beta hydrolase"/>
    <property type="match status" value="1"/>
</dbReference>
<dbReference type="PANTHER" id="PTHR47668:SF1">
    <property type="entry name" value="DIENELACTONE HYDROLASE DOMAIN-CONTAINING PROTEIN-RELATED"/>
    <property type="match status" value="1"/>
</dbReference>
<evidence type="ECO:0000313" key="2">
    <source>
        <dbReference type="EMBL" id="KAK8099997.1"/>
    </source>
</evidence>
<dbReference type="Proteomes" id="UP001392437">
    <property type="component" value="Unassembled WGS sequence"/>
</dbReference>
<organism evidence="2 3">
    <name type="scientific">Apiospora kogelbergensis</name>
    <dbReference type="NCBI Taxonomy" id="1337665"/>
    <lineage>
        <taxon>Eukaryota</taxon>
        <taxon>Fungi</taxon>
        <taxon>Dikarya</taxon>
        <taxon>Ascomycota</taxon>
        <taxon>Pezizomycotina</taxon>
        <taxon>Sordariomycetes</taxon>
        <taxon>Xylariomycetidae</taxon>
        <taxon>Amphisphaeriales</taxon>
        <taxon>Apiosporaceae</taxon>
        <taxon>Apiospora</taxon>
    </lineage>
</organism>
<dbReference type="SUPFAM" id="SSF53474">
    <property type="entry name" value="alpha/beta-Hydrolases"/>
    <property type="match status" value="1"/>
</dbReference>
<sequence length="321" mass="34627">MAAKLRFPAVQSAVLNASSASRRSTAQVSAPSTLSTHFIATPRTTLINPIAKSPSTTSLAPVRTIYHTATMSSMPATHGHNEACCNIPPVVASGYAAKGSYEQFGGMKTYVAGPTAATRGIISIFDIFGYMDQTVQGADILATKAKVFMPDWFSGNTCPTEWFPPDTEEKQKLVGEFFNKNKPHGVADALPDYVKALQAAHPAIQSWGIIGFCWGGKAVELVTSGASNPFSIAAAAHPAMVDSAMAGSISVPYILLASQEEPADTIKEFESKLEVPHHVEVFGDQVHGWMAARANLTDPRVREEYARGYQTVLRFFDQEWK</sequence>
<evidence type="ECO:0000259" key="1">
    <source>
        <dbReference type="Pfam" id="PF01738"/>
    </source>
</evidence>
<dbReference type="EMBL" id="JAQQWP010000009">
    <property type="protein sequence ID" value="KAK8099997.1"/>
    <property type="molecule type" value="Genomic_DNA"/>
</dbReference>
<proteinExistence type="predicted"/>
<dbReference type="GO" id="GO:0016787">
    <property type="term" value="F:hydrolase activity"/>
    <property type="evidence" value="ECO:0007669"/>
    <property type="project" value="InterPro"/>
</dbReference>
<dbReference type="Pfam" id="PF01738">
    <property type="entry name" value="DLH"/>
    <property type="match status" value="1"/>
</dbReference>